<feature type="transmembrane region" description="Helical" evidence="1">
    <location>
        <begin position="160"/>
        <end position="178"/>
    </location>
</feature>
<evidence type="ECO:0000313" key="3">
    <source>
        <dbReference type="EMBL" id="KAA8888398.1"/>
    </source>
</evidence>
<feature type="transmembrane region" description="Helical" evidence="1">
    <location>
        <begin position="137"/>
        <end position="153"/>
    </location>
</feature>
<organism evidence="3 4">
    <name type="scientific">Nocardia colli</name>
    <dbReference type="NCBI Taxonomy" id="2545717"/>
    <lineage>
        <taxon>Bacteria</taxon>
        <taxon>Bacillati</taxon>
        <taxon>Actinomycetota</taxon>
        <taxon>Actinomycetes</taxon>
        <taxon>Mycobacteriales</taxon>
        <taxon>Nocardiaceae</taxon>
        <taxon>Nocardia</taxon>
    </lineage>
</organism>
<dbReference type="Pfam" id="PF13490">
    <property type="entry name" value="zf-HC2"/>
    <property type="match status" value="1"/>
</dbReference>
<evidence type="ECO:0000256" key="1">
    <source>
        <dbReference type="SAM" id="Phobius"/>
    </source>
</evidence>
<feature type="domain" description="Putative zinc-finger" evidence="2">
    <location>
        <begin position="5"/>
        <end position="38"/>
    </location>
</feature>
<sequence length="249" mass="26511">MDVECKVCRTALSARIDGERETVPATRVDEHLERCADCCSWYVAAVETSKQLRGASSYAPDLTDAIFAAAELERPQPSPLARLRAAVPTSRIALSRVLLGLLGVLQCALALAQLAGLDFGMSHHHGAEMTRHLLNESTAWSLAIGVGFIYCALRPHAAAGVLPVLGVLVAALSAFVVSDLYSGVVPVSRVLSHGLLVVALALVVVVHRTRRPETSPPTSDRVPVDLVLPPGAQLGRRTRHLRSTQDPAA</sequence>
<evidence type="ECO:0000313" key="4">
    <source>
        <dbReference type="Proteomes" id="UP000323876"/>
    </source>
</evidence>
<feature type="transmembrane region" description="Helical" evidence="1">
    <location>
        <begin position="97"/>
        <end position="117"/>
    </location>
</feature>
<protein>
    <recommendedName>
        <fullName evidence="2">Putative zinc-finger domain-containing protein</fullName>
    </recommendedName>
</protein>
<comment type="caution">
    <text evidence="3">The sequence shown here is derived from an EMBL/GenBank/DDBJ whole genome shotgun (WGS) entry which is preliminary data.</text>
</comment>
<dbReference type="EMBL" id="VXLC01000004">
    <property type="protein sequence ID" value="KAA8888398.1"/>
    <property type="molecule type" value="Genomic_DNA"/>
</dbReference>
<reference evidence="3 4" key="1">
    <citation type="submission" date="2019-09" db="EMBL/GenBank/DDBJ databases">
        <authorList>
            <person name="Wang X."/>
        </authorList>
    </citation>
    <scope>NUCLEOTIDE SEQUENCE [LARGE SCALE GENOMIC DNA]</scope>
    <source>
        <strain evidence="3 4">CICC 11023</strain>
    </source>
</reference>
<keyword evidence="1" id="KW-0472">Membrane</keyword>
<keyword evidence="1" id="KW-0812">Transmembrane</keyword>
<dbReference type="InterPro" id="IPR027383">
    <property type="entry name" value="Znf_put"/>
</dbReference>
<proteinExistence type="predicted"/>
<dbReference type="Proteomes" id="UP000323876">
    <property type="component" value="Unassembled WGS sequence"/>
</dbReference>
<evidence type="ECO:0000259" key="2">
    <source>
        <dbReference type="Pfam" id="PF13490"/>
    </source>
</evidence>
<keyword evidence="4" id="KW-1185">Reference proteome</keyword>
<dbReference type="OrthoDB" id="5197868at2"/>
<feature type="transmembrane region" description="Helical" evidence="1">
    <location>
        <begin position="190"/>
        <end position="207"/>
    </location>
</feature>
<dbReference type="AlphaFoldDB" id="A0A5N0EG82"/>
<accession>A0A5N0EG82</accession>
<keyword evidence="1" id="KW-1133">Transmembrane helix</keyword>
<gene>
    <name evidence="3" type="ORF">F3087_15340</name>
</gene>
<name>A0A5N0EG82_9NOCA</name>